<organism evidence="1">
    <name type="scientific">termite gut metagenome</name>
    <dbReference type="NCBI Taxonomy" id="433724"/>
    <lineage>
        <taxon>unclassified sequences</taxon>
        <taxon>metagenomes</taxon>
        <taxon>organismal metagenomes</taxon>
    </lineage>
</organism>
<dbReference type="AlphaFoldDB" id="A0A5J4PKY9"/>
<accession>A0A5J4PKY9</accession>
<gene>
    <name evidence="1" type="ORF">EZS27_038992</name>
</gene>
<sequence length="100" mass="11650">MLQEKNKNFSLGLFGDTMQRIYTDGKENLGTHLPADWYKPAKRLNHRCPKRVITLINKIRSDVDRIEQLPRTDKEDGVVRLFIIPSNVYNKIAIENAIKQ</sequence>
<feature type="non-terminal residue" evidence="1">
    <location>
        <position position="100"/>
    </location>
</feature>
<protein>
    <submittedName>
        <fullName evidence="1">Uncharacterized protein</fullName>
    </submittedName>
</protein>
<name>A0A5J4PKY9_9ZZZZ</name>
<reference evidence="1" key="1">
    <citation type="submission" date="2019-03" db="EMBL/GenBank/DDBJ databases">
        <title>Single cell metagenomics reveals metabolic interactions within the superorganism composed of flagellate Streblomastix strix and complex community of Bacteroidetes bacteria on its surface.</title>
        <authorList>
            <person name="Treitli S.C."/>
            <person name="Kolisko M."/>
            <person name="Husnik F."/>
            <person name="Keeling P."/>
            <person name="Hampl V."/>
        </authorList>
    </citation>
    <scope>NUCLEOTIDE SEQUENCE</scope>
    <source>
        <strain evidence="1">STM</strain>
    </source>
</reference>
<comment type="caution">
    <text evidence="1">The sequence shown here is derived from an EMBL/GenBank/DDBJ whole genome shotgun (WGS) entry which is preliminary data.</text>
</comment>
<evidence type="ECO:0000313" key="1">
    <source>
        <dbReference type="EMBL" id="KAA6309531.1"/>
    </source>
</evidence>
<proteinExistence type="predicted"/>
<dbReference type="EMBL" id="SNRY01007898">
    <property type="protein sequence ID" value="KAA6309531.1"/>
    <property type="molecule type" value="Genomic_DNA"/>
</dbReference>